<evidence type="ECO:0000313" key="4">
    <source>
        <dbReference type="Proteomes" id="UP000193411"/>
    </source>
</evidence>
<dbReference type="GO" id="GO:0005829">
    <property type="term" value="C:cytosol"/>
    <property type="evidence" value="ECO:0007669"/>
    <property type="project" value="TreeGrafter"/>
</dbReference>
<dbReference type="AlphaFoldDB" id="A0A1Y2HJ73"/>
<dbReference type="InterPro" id="IPR001394">
    <property type="entry name" value="Peptidase_C19_UCH"/>
</dbReference>
<dbReference type="GO" id="GO:0006508">
    <property type="term" value="P:proteolysis"/>
    <property type="evidence" value="ECO:0007669"/>
    <property type="project" value="UniProtKB-KW"/>
</dbReference>
<dbReference type="Pfam" id="PF00443">
    <property type="entry name" value="UCH"/>
    <property type="match status" value="2"/>
</dbReference>
<keyword evidence="1" id="KW-0788">Thiol protease</keyword>
<dbReference type="PROSITE" id="PS00972">
    <property type="entry name" value="USP_1"/>
    <property type="match status" value="1"/>
</dbReference>
<dbReference type="EMBL" id="MCFL01000027">
    <property type="protein sequence ID" value="ORZ34647.1"/>
    <property type="molecule type" value="Genomic_DNA"/>
</dbReference>
<reference evidence="3 4" key="1">
    <citation type="submission" date="2016-07" db="EMBL/GenBank/DDBJ databases">
        <title>Pervasive Adenine N6-methylation of Active Genes in Fungi.</title>
        <authorList>
            <consortium name="DOE Joint Genome Institute"/>
            <person name="Mondo S.J."/>
            <person name="Dannebaum R.O."/>
            <person name="Kuo R.C."/>
            <person name="Labutti K."/>
            <person name="Haridas S."/>
            <person name="Kuo A."/>
            <person name="Salamov A."/>
            <person name="Ahrendt S.R."/>
            <person name="Lipzen A."/>
            <person name="Sullivan W."/>
            <person name="Andreopoulos W.B."/>
            <person name="Clum A."/>
            <person name="Lindquist E."/>
            <person name="Daum C."/>
            <person name="Ramamoorthy G.K."/>
            <person name="Gryganskyi A."/>
            <person name="Culley D."/>
            <person name="Magnuson J.K."/>
            <person name="James T.Y."/>
            <person name="O'Malley M.A."/>
            <person name="Stajich J.E."/>
            <person name="Spatafora J.W."/>
            <person name="Visel A."/>
            <person name="Grigoriev I.V."/>
        </authorList>
    </citation>
    <scope>NUCLEOTIDE SEQUENCE [LARGE SCALE GENOMIC DNA]</scope>
    <source>
        <strain evidence="3 4">PL171</strain>
    </source>
</reference>
<dbReference type="PROSITE" id="PS50235">
    <property type="entry name" value="USP_3"/>
    <property type="match status" value="1"/>
</dbReference>
<comment type="caution">
    <text evidence="3">The sequence shown here is derived from an EMBL/GenBank/DDBJ whole genome shotgun (WGS) entry which is preliminary data.</text>
</comment>
<protein>
    <recommendedName>
        <fullName evidence="1">Ubiquitin carboxyl-terminal hydrolase</fullName>
        <ecNumber evidence="1">3.4.19.12</ecNumber>
    </recommendedName>
</protein>
<evidence type="ECO:0000259" key="2">
    <source>
        <dbReference type="PROSITE" id="PS50235"/>
    </source>
</evidence>
<evidence type="ECO:0000256" key="1">
    <source>
        <dbReference type="RuleBase" id="RU366025"/>
    </source>
</evidence>
<organism evidence="3 4">
    <name type="scientific">Catenaria anguillulae PL171</name>
    <dbReference type="NCBI Taxonomy" id="765915"/>
    <lineage>
        <taxon>Eukaryota</taxon>
        <taxon>Fungi</taxon>
        <taxon>Fungi incertae sedis</taxon>
        <taxon>Blastocladiomycota</taxon>
        <taxon>Blastocladiomycetes</taxon>
        <taxon>Blastocladiales</taxon>
        <taxon>Catenariaceae</taxon>
        <taxon>Catenaria</taxon>
    </lineage>
</organism>
<keyword evidence="1" id="KW-0378">Hydrolase</keyword>
<keyword evidence="1" id="KW-0645">Protease</keyword>
<keyword evidence="1" id="KW-0833">Ubl conjugation pathway</keyword>
<dbReference type="GO" id="GO:0004843">
    <property type="term" value="F:cysteine-type deubiquitinase activity"/>
    <property type="evidence" value="ECO:0007669"/>
    <property type="project" value="UniProtKB-UniRule"/>
</dbReference>
<dbReference type="Gene3D" id="3.90.70.10">
    <property type="entry name" value="Cysteine proteinases"/>
    <property type="match status" value="2"/>
</dbReference>
<dbReference type="GO" id="GO:0016579">
    <property type="term" value="P:protein deubiquitination"/>
    <property type="evidence" value="ECO:0007669"/>
    <property type="project" value="InterPro"/>
</dbReference>
<proteinExistence type="inferred from homology"/>
<keyword evidence="4" id="KW-1185">Reference proteome</keyword>
<comment type="similarity">
    <text evidence="1">Belongs to the peptidase C19 family.</text>
</comment>
<dbReference type="EC" id="3.4.19.12" evidence="1"/>
<dbReference type="Proteomes" id="UP000193411">
    <property type="component" value="Unassembled WGS sequence"/>
</dbReference>
<dbReference type="SUPFAM" id="SSF54001">
    <property type="entry name" value="Cysteine proteinases"/>
    <property type="match status" value="1"/>
</dbReference>
<dbReference type="PANTHER" id="PTHR24006">
    <property type="entry name" value="UBIQUITIN CARBOXYL-TERMINAL HYDROLASE"/>
    <property type="match status" value="1"/>
</dbReference>
<dbReference type="InterPro" id="IPR038765">
    <property type="entry name" value="Papain-like_cys_pep_sf"/>
</dbReference>
<accession>A0A1Y2HJ73</accession>
<dbReference type="PANTHER" id="PTHR24006:SF937">
    <property type="entry name" value="UBIQUITIN CARBOXYL-TERMINAL HYDROLASE"/>
    <property type="match status" value="1"/>
</dbReference>
<dbReference type="STRING" id="765915.A0A1Y2HJ73"/>
<dbReference type="OrthoDB" id="289038at2759"/>
<comment type="catalytic activity">
    <reaction evidence="1">
        <text>Thiol-dependent hydrolysis of ester, thioester, amide, peptide and isopeptide bonds formed by the C-terminal Gly of ubiquitin (a 76-residue protein attached to proteins as an intracellular targeting signal).</text>
        <dbReference type="EC" id="3.4.19.12"/>
    </reaction>
</comment>
<gene>
    <name evidence="3" type="ORF">BCR44DRAFT_1500383</name>
</gene>
<feature type="domain" description="USP" evidence="2">
    <location>
        <begin position="137"/>
        <end position="428"/>
    </location>
</feature>
<dbReference type="PROSITE" id="PS00973">
    <property type="entry name" value="USP_2"/>
    <property type="match status" value="1"/>
</dbReference>
<sequence length="428" mass="45963">MSPHPHTLAPTGPASADASTCRGTCPHIARAAAKDAFLWANVDVLPSLSAAVKCGSSWTLPSSAKVIDGFRAIQAPPSCSYPGCGWDVDVGAVYCIQCNDYVYDEQFAPRQTQELDDHEAELVSIFASPTSPCGGLRGLKNLGATCYMNCILQALIHNPNLLLLGRFGPTRPARHAALALDRKRDIASAGQHDAHELFIALINAIHTGLTHGTPGSPPPTHRGTMLANGNLAASIPQQCPCAIHSTFGGVLHSKLTCTGCQNVTFLSESFLDLSLDLKATEQQAASNTWAPRASAMANADGHVSVQSVWGSQHRKQLTVQVAPKSICFQFKRFETSTNGSNKVEIPVTIPLTISMAQYMTRGDASQKKPNPLQYSYVLYAVVHHTGKLDTGHYTACILDRGHWFRMDDDKVTQVTEEIATGATAYAGW</sequence>
<dbReference type="GO" id="GO:0005634">
    <property type="term" value="C:nucleus"/>
    <property type="evidence" value="ECO:0007669"/>
    <property type="project" value="TreeGrafter"/>
</dbReference>
<evidence type="ECO:0000313" key="3">
    <source>
        <dbReference type="EMBL" id="ORZ34647.1"/>
    </source>
</evidence>
<dbReference type="InterPro" id="IPR018200">
    <property type="entry name" value="USP_CS"/>
</dbReference>
<dbReference type="InterPro" id="IPR050164">
    <property type="entry name" value="Peptidase_C19"/>
</dbReference>
<name>A0A1Y2HJ73_9FUNG</name>
<dbReference type="InterPro" id="IPR028889">
    <property type="entry name" value="USP"/>
</dbReference>